<name>A0A7Y5AR19_9GAMM</name>
<evidence type="ECO:0000256" key="1">
    <source>
        <dbReference type="SAM" id="Phobius"/>
    </source>
</evidence>
<proteinExistence type="predicted"/>
<sequence>MRNRLNFRGYTLIELIVVIVILAVISVSIAPRFFTAGGTSEYLYQDQLLNLLRRVQIQAMQCTDCITPVVNISASSAVIGSAACNDADSTALLCVAARDAVTLAPAGSISFDNLGRPACSAGSCTIVLQGQTTLNVCIESEGYIHPC</sequence>
<keyword evidence="1" id="KW-1133">Transmembrane helix</keyword>
<dbReference type="Proteomes" id="UP000523161">
    <property type="component" value="Unassembled WGS sequence"/>
</dbReference>
<dbReference type="EMBL" id="JABSOD010000008">
    <property type="protein sequence ID" value="NRQ42972.1"/>
    <property type="molecule type" value="Genomic_DNA"/>
</dbReference>
<dbReference type="InterPro" id="IPR012902">
    <property type="entry name" value="N_methyl_site"/>
</dbReference>
<comment type="caution">
    <text evidence="2">The sequence shown here is derived from an EMBL/GenBank/DDBJ whole genome shotgun (WGS) entry which is preliminary data.</text>
</comment>
<keyword evidence="3" id="KW-1185">Reference proteome</keyword>
<evidence type="ECO:0000313" key="3">
    <source>
        <dbReference type="Proteomes" id="UP000523161"/>
    </source>
</evidence>
<dbReference type="NCBIfam" id="TIGR02532">
    <property type="entry name" value="IV_pilin_GFxxxE"/>
    <property type="match status" value="1"/>
</dbReference>
<evidence type="ECO:0000313" key="2">
    <source>
        <dbReference type="EMBL" id="NRQ42972.1"/>
    </source>
</evidence>
<dbReference type="RefSeq" id="WP_173501209.1">
    <property type="nucleotide sequence ID" value="NZ_JABSOD010000008.1"/>
</dbReference>
<dbReference type="InterPro" id="IPR045584">
    <property type="entry name" value="Pilin-like"/>
</dbReference>
<accession>A0A7Y5AR19</accession>
<dbReference type="SUPFAM" id="SSF54523">
    <property type="entry name" value="Pili subunits"/>
    <property type="match status" value="1"/>
</dbReference>
<dbReference type="AlphaFoldDB" id="A0A7Y5AR19"/>
<dbReference type="Pfam" id="PF07963">
    <property type="entry name" value="N_methyl"/>
    <property type="match status" value="1"/>
</dbReference>
<dbReference type="PROSITE" id="PS00409">
    <property type="entry name" value="PROKAR_NTER_METHYL"/>
    <property type="match status" value="1"/>
</dbReference>
<keyword evidence="1" id="KW-0812">Transmembrane</keyword>
<organism evidence="2 3">
    <name type="scientific">Rheinheimera lutimaris</name>
    <dbReference type="NCBI Taxonomy" id="2740584"/>
    <lineage>
        <taxon>Bacteria</taxon>
        <taxon>Pseudomonadati</taxon>
        <taxon>Pseudomonadota</taxon>
        <taxon>Gammaproteobacteria</taxon>
        <taxon>Chromatiales</taxon>
        <taxon>Chromatiaceae</taxon>
        <taxon>Rheinheimera</taxon>
    </lineage>
</organism>
<reference evidence="2 3" key="1">
    <citation type="submission" date="2020-06" db="EMBL/GenBank/DDBJ databases">
        <title>Rheinheimera sp. nov., a marine bacterium isolated from coastal.</title>
        <authorList>
            <person name="Yu Q."/>
            <person name="Qi Y."/>
            <person name="Pu J."/>
        </authorList>
    </citation>
    <scope>NUCLEOTIDE SEQUENCE [LARGE SCALE GENOMIC DNA]</scope>
    <source>
        <strain evidence="2 3">YQF-2</strain>
    </source>
</reference>
<protein>
    <submittedName>
        <fullName evidence="2">Prepilin-type N-terminal cleavage/methylation domain-containing protein</fullName>
    </submittedName>
</protein>
<keyword evidence="1" id="KW-0472">Membrane</keyword>
<gene>
    <name evidence="2" type="ORF">HRH59_10450</name>
</gene>
<feature type="transmembrane region" description="Helical" evidence="1">
    <location>
        <begin position="12"/>
        <end position="34"/>
    </location>
</feature>